<feature type="region of interest" description="Disordered" evidence="1">
    <location>
        <begin position="1"/>
        <end position="21"/>
    </location>
</feature>
<organism evidence="2 3">
    <name type="scientific">Akkermansia muciniphila</name>
    <dbReference type="NCBI Taxonomy" id="239935"/>
    <lineage>
        <taxon>Bacteria</taxon>
        <taxon>Pseudomonadati</taxon>
        <taxon>Verrucomicrobiota</taxon>
        <taxon>Verrucomicrobiia</taxon>
        <taxon>Verrucomicrobiales</taxon>
        <taxon>Akkermansiaceae</taxon>
        <taxon>Akkermansia</taxon>
    </lineage>
</organism>
<dbReference type="EMBL" id="PJLB01000008">
    <property type="protein sequence ID" value="PND02476.1"/>
    <property type="molecule type" value="Genomic_DNA"/>
</dbReference>
<feature type="compositionally biased region" description="Basic and acidic residues" evidence="1">
    <location>
        <begin position="1"/>
        <end position="14"/>
    </location>
</feature>
<comment type="caution">
    <text evidence="2">The sequence shown here is derived from an EMBL/GenBank/DDBJ whole genome shotgun (WGS) entry which is preliminary data.</text>
</comment>
<name>A0AAX0WJQ6_9BACT</name>
<reference evidence="2 3" key="1">
    <citation type="journal article" date="2017" name="BMC Genomics">
        <title>Genome sequencing of 39 Akkermansia muciniphila isolates reveals its population structure, genomic and functional diverisity, and global distribution in mammalian gut microbiotas.</title>
        <authorList>
            <person name="Guo X."/>
            <person name="Li S."/>
            <person name="Zhang J."/>
            <person name="Wu F."/>
            <person name="Li X."/>
            <person name="Wu D."/>
            <person name="Zhang M."/>
            <person name="Ou Z."/>
            <person name="Jie Z."/>
            <person name="Yan Q."/>
            <person name="Li P."/>
            <person name="Yi J."/>
            <person name="Peng Y."/>
        </authorList>
    </citation>
    <scope>NUCLEOTIDE SEQUENCE [LARGE SCALE GENOMIC DNA]</scope>
    <source>
        <strain evidence="2 3">GP28</strain>
    </source>
</reference>
<sequence length="67" mass="7257">MEGRPEGNGKEENSIRAPFPRQIPLNGGESFFSGWICFSGMSVIQNLEDSGKGGEPFFSIGPAHLFP</sequence>
<protein>
    <submittedName>
        <fullName evidence="2">Uncharacterized protein</fullName>
    </submittedName>
</protein>
<evidence type="ECO:0000313" key="3">
    <source>
        <dbReference type="Proteomes" id="UP000236075"/>
    </source>
</evidence>
<proteinExistence type="predicted"/>
<accession>A0AAX0WJQ6</accession>
<evidence type="ECO:0000313" key="2">
    <source>
        <dbReference type="EMBL" id="PND02476.1"/>
    </source>
</evidence>
<gene>
    <name evidence="2" type="ORF">CXT95_07400</name>
</gene>
<dbReference type="Proteomes" id="UP000236075">
    <property type="component" value="Unassembled WGS sequence"/>
</dbReference>
<dbReference type="AlphaFoldDB" id="A0AAX0WJQ6"/>
<evidence type="ECO:0000256" key="1">
    <source>
        <dbReference type="SAM" id="MobiDB-lite"/>
    </source>
</evidence>